<gene>
    <name evidence="1" type="ORF">LCGC14_0809810</name>
</gene>
<reference evidence="1" key="1">
    <citation type="journal article" date="2015" name="Nature">
        <title>Complex archaea that bridge the gap between prokaryotes and eukaryotes.</title>
        <authorList>
            <person name="Spang A."/>
            <person name="Saw J.H."/>
            <person name="Jorgensen S.L."/>
            <person name="Zaremba-Niedzwiedzka K."/>
            <person name="Martijn J."/>
            <person name="Lind A.E."/>
            <person name="van Eijk R."/>
            <person name="Schleper C."/>
            <person name="Guy L."/>
            <person name="Ettema T.J."/>
        </authorList>
    </citation>
    <scope>NUCLEOTIDE SEQUENCE</scope>
</reference>
<protein>
    <submittedName>
        <fullName evidence="1">Uncharacterized protein</fullName>
    </submittedName>
</protein>
<evidence type="ECO:0000313" key="1">
    <source>
        <dbReference type="EMBL" id="KKN32829.1"/>
    </source>
</evidence>
<organism evidence="1">
    <name type="scientific">marine sediment metagenome</name>
    <dbReference type="NCBI Taxonomy" id="412755"/>
    <lineage>
        <taxon>unclassified sequences</taxon>
        <taxon>metagenomes</taxon>
        <taxon>ecological metagenomes</taxon>
    </lineage>
</organism>
<dbReference type="EMBL" id="LAZR01002226">
    <property type="protein sequence ID" value="KKN32829.1"/>
    <property type="molecule type" value="Genomic_DNA"/>
</dbReference>
<sequence>MKITSIKLVLKGIVRFCCENCSYYFVNTVNGICTFDKEQISHFLAELKNCKAFNLWWGAVE</sequence>
<dbReference type="AlphaFoldDB" id="A0A0F9PRM8"/>
<name>A0A0F9PRM8_9ZZZZ</name>
<comment type="caution">
    <text evidence="1">The sequence shown here is derived from an EMBL/GenBank/DDBJ whole genome shotgun (WGS) entry which is preliminary data.</text>
</comment>
<accession>A0A0F9PRM8</accession>
<proteinExistence type="predicted"/>